<protein>
    <submittedName>
        <fullName evidence="2">Uncharacterized protein</fullName>
    </submittedName>
</protein>
<evidence type="ECO:0000313" key="3">
    <source>
        <dbReference type="Proteomes" id="UP000693970"/>
    </source>
</evidence>
<name>A0A9K3PF35_9STRA</name>
<comment type="caution">
    <text evidence="2">The sequence shown here is derived from an EMBL/GenBank/DDBJ whole genome shotgun (WGS) entry which is preliminary data.</text>
</comment>
<dbReference type="EMBL" id="JAGRRH010000022">
    <property type="protein sequence ID" value="KAG7345192.1"/>
    <property type="molecule type" value="Genomic_DNA"/>
</dbReference>
<reference evidence="2" key="1">
    <citation type="journal article" date="2021" name="Sci. Rep.">
        <title>Diploid genomic architecture of Nitzschia inconspicua, an elite biomass production diatom.</title>
        <authorList>
            <person name="Oliver A."/>
            <person name="Podell S."/>
            <person name="Pinowska A."/>
            <person name="Traller J.C."/>
            <person name="Smith S.R."/>
            <person name="McClure R."/>
            <person name="Beliaev A."/>
            <person name="Bohutskyi P."/>
            <person name="Hill E.A."/>
            <person name="Rabines A."/>
            <person name="Zheng H."/>
            <person name="Allen L.Z."/>
            <person name="Kuo A."/>
            <person name="Grigoriev I.V."/>
            <person name="Allen A.E."/>
            <person name="Hazlebeck D."/>
            <person name="Allen E.E."/>
        </authorList>
    </citation>
    <scope>NUCLEOTIDE SEQUENCE</scope>
    <source>
        <strain evidence="2">Hildebrandi</strain>
    </source>
</reference>
<organism evidence="2 3">
    <name type="scientific">Nitzschia inconspicua</name>
    <dbReference type="NCBI Taxonomy" id="303405"/>
    <lineage>
        <taxon>Eukaryota</taxon>
        <taxon>Sar</taxon>
        <taxon>Stramenopiles</taxon>
        <taxon>Ochrophyta</taxon>
        <taxon>Bacillariophyta</taxon>
        <taxon>Bacillariophyceae</taxon>
        <taxon>Bacillariophycidae</taxon>
        <taxon>Bacillariales</taxon>
        <taxon>Bacillariaceae</taxon>
        <taxon>Nitzschia</taxon>
    </lineage>
</organism>
<feature type="region of interest" description="Disordered" evidence="1">
    <location>
        <begin position="1"/>
        <end position="33"/>
    </location>
</feature>
<sequence>MYVTGPNPDAANHSPPEVENSPAMGRDIADPQIDPASNALAADVVTEAPTVAVENPYTPEQLAVIEEIAEEASSMFCVDATFQPSGELKDAVRKFAHKKGFSVTSFGNRFSCSHWLCVANRSHEERL</sequence>
<evidence type="ECO:0000256" key="1">
    <source>
        <dbReference type="SAM" id="MobiDB-lite"/>
    </source>
</evidence>
<dbReference type="AlphaFoldDB" id="A0A9K3PF35"/>
<accession>A0A9K3PF35</accession>
<reference evidence="2" key="2">
    <citation type="submission" date="2021-04" db="EMBL/GenBank/DDBJ databases">
        <authorList>
            <person name="Podell S."/>
        </authorList>
    </citation>
    <scope>NUCLEOTIDE SEQUENCE</scope>
    <source>
        <strain evidence="2">Hildebrandi</strain>
    </source>
</reference>
<gene>
    <name evidence="2" type="ORF">IV203_032723</name>
</gene>
<proteinExistence type="predicted"/>
<evidence type="ECO:0000313" key="2">
    <source>
        <dbReference type="EMBL" id="KAG7345192.1"/>
    </source>
</evidence>
<dbReference type="Proteomes" id="UP000693970">
    <property type="component" value="Unassembled WGS sequence"/>
</dbReference>
<keyword evidence="3" id="KW-1185">Reference proteome</keyword>